<accession>A0ABY5XGG8</accession>
<sequence length="131" mass="14909">MVRPTQLFSAAILADPRSKRAREGMRQLATGERIVQLCNIEAMEQVHRWKAEFKPDFLVAYAMADTKLSGLTLQAEGGAFRSNRHWYNIKFKCEASPDIEKIVAFEFSVGEEIPESEWETRFLPADDGQAD</sequence>
<proteinExistence type="predicted"/>
<keyword evidence="2" id="KW-1185">Reference proteome</keyword>
<dbReference type="Pfam" id="PF06059">
    <property type="entry name" value="DUF930"/>
    <property type="match status" value="1"/>
</dbReference>
<reference evidence="1" key="1">
    <citation type="submission" date="2022-09" db="EMBL/GenBank/DDBJ databases">
        <title>Australian commercial rhizobial inoculants.</title>
        <authorList>
            <person name="Kohlmeier M.G."/>
            <person name="O'Hara G.W."/>
            <person name="Colombi E."/>
            <person name="Ramsay J.P."/>
            <person name="Terpolilli J."/>
        </authorList>
    </citation>
    <scope>NUCLEOTIDE SEQUENCE</scope>
    <source>
        <strain evidence="1">WSM1592</strain>
    </source>
</reference>
<dbReference type="RefSeq" id="WP_027510169.1">
    <property type="nucleotide sequence ID" value="NZ_CP104143.1"/>
</dbReference>
<evidence type="ECO:0000313" key="1">
    <source>
        <dbReference type="EMBL" id="UWU13043.1"/>
    </source>
</evidence>
<name>A0ABY5XGG8_RHISU</name>
<protein>
    <submittedName>
        <fullName evidence="1">DUF930 domain-containing protein</fullName>
    </submittedName>
</protein>
<dbReference type="InterPro" id="IPR009273">
    <property type="entry name" value="DUF930"/>
</dbReference>
<gene>
    <name evidence="1" type="ORF">N2599_12810</name>
</gene>
<dbReference type="EMBL" id="CP104143">
    <property type="protein sequence ID" value="UWU13043.1"/>
    <property type="molecule type" value="Genomic_DNA"/>
</dbReference>
<organism evidence="1 2">
    <name type="scientific">Rhizobium sullae</name>
    <name type="common">Rhizobium hedysari</name>
    <dbReference type="NCBI Taxonomy" id="50338"/>
    <lineage>
        <taxon>Bacteria</taxon>
        <taxon>Pseudomonadati</taxon>
        <taxon>Pseudomonadota</taxon>
        <taxon>Alphaproteobacteria</taxon>
        <taxon>Hyphomicrobiales</taxon>
        <taxon>Rhizobiaceae</taxon>
        <taxon>Rhizobium/Agrobacterium group</taxon>
        <taxon>Rhizobium</taxon>
    </lineage>
</organism>
<dbReference type="Proteomes" id="UP001060123">
    <property type="component" value="Chromosome"/>
</dbReference>
<evidence type="ECO:0000313" key="2">
    <source>
        <dbReference type="Proteomes" id="UP001060123"/>
    </source>
</evidence>